<evidence type="ECO:0008006" key="3">
    <source>
        <dbReference type="Google" id="ProtNLM"/>
    </source>
</evidence>
<evidence type="ECO:0000313" key="2">
    <source>
        <dbReference type="Proteomes" id="UP000694892"/>
    </source>
</evidence>
<reference evidence="2" key="1">
    <citation type="journal article" date="2016" name="Nature">
        <title>Genome evolution in the allotetraploid frog Xenopus laevis.</title>
        <authorList>
            <person name="Session A.M."/>
            <person name="Uno Y."/>
            <person name="Kwon T."/>
            <person name="Chapman J.A."/>
            <person name="Toyoda A."/>
            <person name="Takahashi S."/>
            <person name="Fukui A."/>
            <person name="Hikosaka A."/>
            <person name="Suzuki A."/>
            <person name="Kondo M."/>
            <person name="van Heeringen S.J."/>
            <person name="Quigley I."/>
            <person name="Heinz S."/>
            <person name="Ogino H."/>
            <person name="Ochi H."/>
            <person name="Hellsten U."/>
            <person name="Lyons J.B."/>
            <person name="Simakov O."/>
            <person name="Putnam N."/>
            <person name="Stites J."/>
            <person name="Kuroki Y."/>
            <person name="Tanaka T."/>
            <person name="Michiue T."/>
            <person name="Watanabe M."/>
            <person name="Bogdanovic O."/>
            <person name="Lister R."/>
            <person name="Georgiou G."/>
            <person name="Paranjpe S.S."/>
            <person name="van Kruijsbergen I."/>
            <person name="Shu S."/>
            <person name="Carlson J."/>
            <person name="Kinoshita T."/>
            <person name="Ohta Y."/>
            <person name="Mawaribuchi S."/>
            <person name="Jenkins J."/>
            <person name="Grimwood J."/>
            <person name="Schmutz J."/>
            <person name="Mitros T."/>
            <person name="Mozaffari S.V."/>
            <person name="Suzuki Y."/>
            <person name="Haramoto Y."/>
            <person name="Yamamoto T.S."/>
            <person name="Takagi C."/>
            <person name="Heald R."/>
            <person name="Miller K."/>
            <person name="Haudenschild C."/>
            <person name="Kitzman J."/>
            <person name="Nakayama T."/>
            <person name="Izutsu Y."/>
            <person name="Robert J."/>
            <person name="Fortriede J."/>
            <person name="Burns K."/>
            <person name="Lotay V."/>
            <person name="Karimi K."/>
            <person name="Yasuoka Y."/>
            <person name="Dichmann D.S."/>
            <person name="Flajnik M.F."/>
            <person name="Houston D.W."/>
            <person name="Shendure J."/>
            <person name="DuPasquier L."/>
            <person name="Vize P.D."/>
            <person name="Zorn A.M."/>
            <person name="Ito M."/>
            <person name="Marcotte E.M."/>
            <person name="Wallingford J.B."/>
            <person name="Ito Y."/>
            <person name="Asashima M."/>
            <person name="Ueno N."/>
            <person name="Matsuda Y."/>
            <person name="Veenstra G.J."/>
            <person name="Fujiyama A."/>
            <person name="Harland R.M."/>
            <person name="Taira M."/>
            <person name="Rokhsar D.S."/>
        </authorList>
    </citation>
    <scope>NUCLEOTIDE SEQUENCE [LARGE SCALE GENOMIC DNA]</scope>
    <source>
        <strain evidence="2">J</strain>
    </source>
</reference>
<organism evidence="1 2">
    <name type="scientific">Xenopus laevis</name>
    <name type="common">African clawed frog</name>
    <dbReference type="NCBI Taxonomy" id="8355"/>
    <lineage>
        <taxon>Eukaryota</taxon>
        <taxon>Metazoa</taxon>
        <taxon>Chordata</taxon>
        <taxon>Craniata</taxon>
        <taxon>Vertebrata</taxon>
        <taxon>Euteleostomi</taxon>
        <taxon>Amphibia</taxon>
        <taxon>Batrachia</taxon>
        <taxon>Anura</taxon>
        <taxon>Pipoidea</taxon>
        <taxon>Pipidae</taxon>
        <taxon>Xenopodinae</taxon>
        <taxon>Xenopus</taxon>
        <taxon>Xenopus</taxon>
    </lineage>
</organism>
<protein>
    <recommendedName>
        <fullName evidence="3">GIY-YIG domain-containing protein</fullName>
    </recommendedName>
</protein>
<sequence>MLTQSYIGERSQGVFPCLSCSQRCCVHKGAIFEYPTTGCKYPLRGYYTYLSKFVDLPPCGLLYDGKTTLQIKTRISQHRSTIRKGNVKFPVSRHFVEKGHIDTDLKYMVLVSGLPEAPDSTAYLPGGRDENPRWLHPC</sequence>
<proteinExistence type="predicted"/>
<evidence type="ECO:0000313" key="1">
    <source>
        <dbReference type="EMBL" id="OCT70148.1"/>
    </source>
</evidence>
<dbReference type="Proteomes" id="UP000694892">
    <property type="component" value="Chromosome 7S"/>
</dbReference>
<accession>A0A974CBK0</accession>
<name>A0A974CBK0_XENLA</name>
<dbReference type="EMBL" id="CM004479">
    <property type="protein sequence ID" value="OCT70148.1"/>
    <property type="molecule type" value="Genomic_DNA"/>
</dbReference>
<gene>
    <name evidence="1" type="ORF">XELAEV_18037069mg</name>
</gene>
<dbReference type="AlphaFoldDB" id="A0A974CBK0"/>